<protein>
    <submittedName>
        <fullName evidence="3">Uncharacterized protein</fullName>
    </submittedName>
</protein>
<organism evidence="3 4">
    <name type="scientific">Culex pipiens pipiens</name>
    <name type="common">Northern house mosquito</name>
    <dbReference type="NCBI Taxonomy" id="38569"/>
    <lineage>
        <taxon>Eukaryota</taxon>
        <taxon>Metazoa</taxon>
        <taxon>Ecdysozoa</taxon>
        <taxon>Arthropoda</taxon>
        <taxon>Hexapoda</taxon>
        <taxon>Insecta</taxon>
        <taxon>Pterygota</taxon>
        <taxon>Neoptera</taxon>
        <taxon>Endopterygota</taxon>
        <taxon>Diptera</taxon>
        <taxon>Nematocera</taxon>
        <taxon>Culicoidea</taxon>
        <taxon>Culicidae</taxon>
        <taxon>Culicinae</taxon>
        <taxon>Culicini</taxon>
        <taxon>Culex</taxon>
        <taxon>Culex</taxon>
    </lineage>
</organism>
<keyword evidence="1" id="KW-1133">Transmembrane helix</keyword>
<reference evidence="3 4" key="1">
    <citation type="submission" date="2024-05" db="EMBL/GenBank/DDBJ databases">
        <title>Culex pipiens pipiens assembly and annotation.</title>
        <authorList>
            <person name="Alout H."/>
            <person name="Durand T."/>
        </authorList>
    </citation>
    <scope>NUCLEOTIDE SEQUENCE [LARGE SCALE GENOMIC DNA]</scope>
    <source>
        <strain evidence="3">HA-2024</strain>
        <tissue evidence="3">Whole body</tissue>
    </source>
</reference>
<feature type="transmembrane region" description="Helical" evidence="1">
    <location>
        <begin position="121"/>
        <end position="146"/>
    </location>
</feature>
<accession>A0ABD1DEA1</accession>
<name>A0ABD1DEA1_CULPP</name>
<feature type="signal peptide" evidence="2">
    <location>
        <begin position="1"/>
        <end position="18"/>
    </location>
</feature>
<feature type="chain" id="PRO_5044868246" evidence="2">
    <location>
        <begin position="19"/>
        <end position="152"/>
    </location>
</feature>
<comment type="caution">
    <text evidence="3">The sequence shown here is derived from an EMBL/GenBank/DDBJ whole genome shotgun (WGS) entry which is preliminary data.</text>
</comment>
<proteinExistence type="predicted"/>
<evidence type="ECO:0000256" key="1">
    <source>
        <dbReference type="SAM" id="Phobius"/>
    </source>
</evidence>
<evidence type="ECO:0000313" key="4">
    <source>
        <dbReference type="Proteomes" id="UP001562425"/>
    </source>
</evidence>
<keyword evidence="1" id="KW-0812">Transmembrane</keyword>
<keyword evidence="1" id="KW-0472">Membrane</keyword>
<dbReference type="EMBL" id="JBEHCU010006058">
    <property type="protein sequence ID" value="KAL1398004.1"/>
    <property type="molecule type" value="Genomic_DNA"/>
</dbReference>
<gene>
    <name evidence="3" type="ORF">pipiens_009302</name>
</gene>
<keyword evidence="4" id="KW-1185">Reference proteome</keyword>
<keyword evidence="2" id="KW-0732">Signal</keyword>
<evidence type="ECO:0000313" key="3">
    <source>
        <dbReference type="EMBL" id="KAL1398004.1"/>
    </source>
</evidence>
<dbReference type="Proteomes" id="UP001562425">
    <property type="component" value="Unassembled WGS sequence"/>
</dbReference>
<evidence type="ECO:0000256" key="2">
    <source>
        <dbReference type="SAM" id="SignalP"/>
    </source>
</evidence>
<dbReference type="AlphaFoldDB" id="A0ABD1DEA1"/>
<sequence length="152" mass="17202">MLLSVLILFSVGSLSVSARTYFIPSSQKLVREERKSDRVGYYHQRGNEVYDGLEDYVDSEEYPRSVRKFRDSKNYYSNDHGYVEVPLQRYKPEVRDVQPIIIKDHAPSDHGPSVLALLKTLAVILLAVGVPALLFLFVVIPFKLLAGLKCSA</sequence>